<keyword evidence="2" id="KW-1185">Reference proteome</keyword>
<dbReference type="AlphaFoldDB" id="A0A9N8HEX4"/>
<protein>
    <submittedName>
        <fullName evidence="1">Uncharacterized protein</fullName>
    </submittedName>
</protein>
<name>A0A9N8HEX4_9STRA</name>
<organism evidence="1 2">
    <name type="scientific">Seminavis robusta</name>
    <dbReference type="NCBI Taxonomy" id="568900"/>
    <lineage>
        <taxon>Eukaryota</taxon>
        <taxon>Sar</taxon>
        <taxon>Stramenopiles</taxon>
        <taxon>Ochrophyta</taxon>
        <taxon>Bacillariophyta</taxon>
        <taxon>Bacillariophyceae</taxon>
        <taxon>Bacillariophycidae</taxon>
        <taxon>Naviculales</taxon>
        <taxon>Naviculaceae</taxon>
        <taxon>Seminavis</taxon>
    </lineage>
</organism>
<sequence>MKLRDGSSSSGPILITSLPHYCKSLAPILPVASYATVSCLCLHCWPPSHCRAQRHHSSFLVPTEGCCKLSVFPNGLVRHGQTSSWSQPKLYIRRQHGHLFLKWSPVN</sequence>
<comment type="caution">
    <text evidence="1">The sequence shown here is derived from an EMBL/GenBank/DDBJ whole genome shotgun (WGS) entry which is preliminary data.</text>
</comment>
<dbReference type="Proteomes" id="UP001153069">
    <property type="component" value="Unassembled WGS sequence"/>
</dbReference>
<evidence type="ECO:0000313" key="1">
    <source>
        <dbReference type="EMBL" id="CAB9509800.1"/>
    </source>
</evidence>
<evidence type="ECO:0000313" key="2">
    <source>
        <dbReference type="Proteomes" id="UP001153069"/>
    </source>
</evidence>
<reference evidence="1" key="1">
    <citation type="submission" date="2020-06" db="EMBL/GenBank/DDBJ databases">
        <authorList>
            <consortium name="Plant Systems Biology data submission"/>
        </authorList>
    </citation>
    <scope>NUCLEOTIDE SEQUENCE</scope>
    <source>
        <strain evidence="1">D6</strain>
    </source>
</reference>
<dbReference type="EMBL" id="CAICTM010000404">
    <property type="protein sequence ID" value="CAB9509800.1"/>
    <property type="molecule type" value="Genomic_DNA"/>
</dbReference>
<gene>
    <name evidence="1" type="ORF">SEMRO_405_G136281.1</name>
</gene>
<accession>A0A9N8HEX4</accession>
<proteinExistence type="predicted"/>